<dbReference type="PANTHER" id="PTHR36964">
    <property type="entry name" value="PROTEIN-METHIONINE-SULFOXIDE REDUCTASE HEME-BINDING SUBUNIT MSRQ"/>
    <property type="match status" value="1"/>
</dbReference>
<feature type="transmembrane region" description="Helical" evidence="8">
    <location>
        <begin position="41"/>
        <end position="59"/>
    </location>
</feature>
<keyword evidence="8" id="KW-0249">Electron transport</keyword>
<evidence type="ECO:0000313" key="11">
    <source>
        <dbReference type="Proteomes" id="UP000644693"/>
    </source>
</evidence>
<dbReference type="InterPro" id="IPR013130">
    <property type="entry name" value="Fe3_Rdtase_TM_dom"/>
</dbReference>
<comment type="caution">
    <text evidence="8">Lacks conserved residue(s) required for the propagation of feature annotation.</text>
</comment>
<evidence type="ECO:0000256" key="2">
    <source>
        <dbReference type="ARBA" id="ARBA00022448"/>
    </source>
</evidence>
<dbReference type="GO" id="GO:0010181">
    <property type="term" value="F:FMN binding"/>
    <property type="evidence" value="ECO:0007669"/>
    <property type="project" value="UniProtKB-UniRule"/>
</dbReference>
<keyword evidence="8" id="KW-1003">Cell membrane</keyword>
<dbReference type="Pfam" id="PF01794">
    <property type="entry name" value="Ferric_reduct"/>
    <property type="match status" value="1"/>
</dbReference>
<keyword evidence="8" id="KW-0288">FMN</keyword>
<dbReference type="GO" id="GO:0020037">
    <property type="term" value="F:heme binding"/>
    <property type="evidence" value="ECO:0007669"/>
    <property type="project" value="UniProtKB-UniRule"/>
</dbReference>
<name>A0A919CN43_9GAMM</name>
<evidence type="ECO:0000256" key="7">
    <source>
        <dbReference type="ARBA" id="ARBA00023136"/>
    </source>
</evidence>
<keyword evidence="8" id="KW-0479">Metal-binding</keyword>
<evidence type="ECO:0000256" key="8">
    <source>
        <dbReference type="HAMAP-Rule" id="MF_01207"/>
    </source>
</evidence>
<comment type="function">
    <text evidence="8">Part of the MsrPQ system that repairs oxidized periplasmic proteins containing methionine sulfoxide residues (Met-O), using respiratory chain electrons. Thus protects these proteins from oxidative-stress damage caused by reactive species of oxygen and chlorine generated by the host defense mechanisms. MsrPQ is essential for the maintenance of envelope integrity under bleach stress, rescuing a wide series of structurally unrelated periplasmic proteins from methionine oxidation. MsrQ provides electrons for reduction to the reductase catalytic subunit MsrP, using the quinone pool of the respiratory chain.</text>
</comment>
<evidence type="ECO:0000256" key="6">
    <source>
        <dbReference type="ARBA" id="ARBA00023004"/>
    </source>
</evidence>
<comment type="subcellular location">
    <subcellularLocation>
        <location evidence="8">Cell membrane</location>
        <topology evidence="8">Multi-pass membrane protein</topology>
    </subcellularLocation>
    <subcellularLocation>
        <location evidence="1">Membrane</location>
        <topology evidence="1">Multi-pass membrane protein</topology>
    </subcellularLocation>
</comment>
<dbReference type="GO" id="GO:0030091">
    <property type="term" value="P:protein repair"/>
    <property type="evidence" value="ECO:0007669"/>
    <property type="project" value="UniProtKB-UniRule"/>
</dbReference>
<dbReference type="AlphaFoldDB" id="A0A919CN43"/>
<keyword evidence="3 8" id="KW-0349">Heme</keyword>
<comment type="caution">
    <text evidence="10">The sequence shown here is derived from an EMBL/GenBank/DDBJ whole genome shotgun (WGS) entry which is preliminary data.</text>
</comment>
<dbReference type="InterPro" id="IPR022837">
    <property type="entry name" value="MsrQ-like"/>
</dbReference>
<evidence type="ECO:0000256" key="1">
    <source>
        <dbReference type="ARBA" id="ARBA00004141"/>
    </source>
</evidence>
<dbReference type="PANTHER" id="PTHR36964:SF1">
    <property type="entry name" value="PROTEIN-METHIONINE-SULFOXIDE REDUCTASE HEME-BINDING SUBUNIT MSRQ"/>
    <property type="match status" value="1"/>
</dbReference>
<dbReference type="EMBL" id="BMYM01000003">
    <property type="protein sequence ID" value="GHD37714.1"/>
    <property type="molecule type" value="Genomic_DNA"/>
</dbReference>
<organism evidence="10 11">
    <name type="scientific">Parahalioglobus pacificus</name>
    <dbReference type="NCBI Taxonomy" id="930806"/>
    <lineage>
        <taxon>Bacteria</taxon>
        <taxon>Pseudomonadati</taxon>
        <taxon>Pseudomonadota</taxon>
        <taxon>Gammaproteobacteria</taxon>
        <taxon>Cellvibrionales</taxon>
        <taxon>Halieaceae</taxon>
        <taxon>Parahalioglobus</taxon>
    </lineage>
</organism>
<feature type="transmembrane region" description="Helical" evidence="8">
    <location>
        <begin position="166"/>
        <end position="183"/>
    </location>
</feature>
<evidence type="ECO:0000256" key="4">
    <source>
        <dbReference type="ARBA" id="ARBA00022692"/>
    </source>
</evidence>
<comment type="cofactor">
    <cofactor evidence="8">
        <name>FMN</name>
        <dbReference type="ChEBI" id="CHEBI:58210"/>
    </cofactor>
    <text evidence="8">Binds 1 FMN per subunit.</text>
</comment>
<keyword evidence="2 8" id="KW-0813">Transport</keyword>
<proteinExistence type="inferred from homology"/>
<evidence type="ECO:0000313" key="10">
    <source>
        <dbReference type="EMBL" id="GHD37714.1"/>
    </source>
</evidence>
<keyword evidence="8" id="KW-0285">Flavoprotein</keyword>
<evidence type="ECO:0000256" key="5">
    <source>
        <dbReference type="ARBA" id="ARBA00022989"/>
    </source>
</evidence>
<dbReference type="HAMAP" id="MF_01207">
    <property type="entry name" value="MsrQ"/>
    <property type="match status" value="1"/>
</dbReference>
<feature type="domain" description="Ferric oxidoreductase" evidence="9">
    <location>
        <begin position="38"/>
        <end position="151"/>
    </location>
</feature>
<keyword evidence="11" id="KW-1185">Reference proteome</keyword>
<reference evidence="10" key="2">
    <citation type="submission" date="2020-09" db="EMBL/GenBank/DDBJ databases">
        <authorList>
            <person name="Sun Q."/>
            <person name="Kim S."/>
        </authorList>
    </citation>
    <scope>NUCLEOTIDE SEQUENCE</scope>
    <source>
        <strain evidence="10">KCTC 23430</strain>
    </source>
</reference>
<protein>
    <recommendedName>
        <fullName evidence="8">Protein-methionine-sulfoxide reductase heme-binding subunit MsrQ</fullName>
    </recommendedName>
    <alternativeName>
        <fullName evidence="8">Flavocytochrome MsrQ</fullName>
    </alternativeName>
</protein>
<comment type="cofactor">
    <cofactor evidence="8">
        <name>heme b</name>
        <dbReference type="ChEBI" id="CHEBI:60344"/>
    </cofactor>
    <text evidence="8">Binds 1 heme b (iron(II)-protoporphyrin IX) group per subunit.</text>
</comment>
<dbReference type="GO" id="GO:0009055">
    <property type="term" value="F:electron transfer activity"/>
    <property type="evidence" value="ECO:0007669"/>
    <property type="project" value="UniProtKB-UniRule"/>
</dbReference>
<sequence>MLWLLLFLAALAPFLWLVFLAQGGGLGPDPARELMHFTGEWALYLLAFTLCLTPMRRLGLWSRALRYRRMMGMFAFFYGCLHLLGFAQLYVGWSGALIAEELLERPYILAGFLGWLFMLPLAITSTRGWQRRLGRKWVSLHKLVYPAAIAGVVHVFWQARSDIGEALLYVAIVTVLLAYRLVLRLRTESQRRAQTA</sequence>
<feature type="transmembrane region" description="Helical" evidence="8">
    <location>
        <begin position="105"/>
        <end position="123"/>
    </location>
</feature>
<gene>
    <name evidence="8 10" type="primary">msrQ</name>
    <name evidence="10" type="ORF">GCM10007053_27090</name>
</gene>
<feature type="transmembrane region" description="Helical" evidence="8">
    <location>
        <begin position="143"/>
        <end position="160"/>
    </location>
</feature>
<keyword evidence="6 8" id="KW-0408">Iron</keyword>
<comment type="subunit">
    <text evidence="8">Heterodimer of a catalytic subunit (MsrP) and a heme-binding subunit (MsrQ).</text>
</comment>
<keyword evidence="5 8" id="KW-1133">Transmembrane helix</keyword>
<dbReference type="GO" id="GO:0005886">
    <property type="term" value="C:plasma membrane"/>
    <property type="evidence" value="ECO:0007669"/>
    <property type="project" value="UniProtKB-SubCell"/>
</dbReference>
<dbReference type="RefSeq" id="WP_229802772.1">
    <property type="nucleotide sequence ID" value="NZ_BMYM01000003.1"/>
</dbReference>
<dbReference type="GO" id="GO:0046872">
    <property type="term" value="F:metal ion binding"/>
    <property type="evidence" value="ECO:0007669"/>
    <property type="project" value="UniProtKB-KW"/>
</dbReference>
<accession>A0A919CN43</accession>
<keyword evidence="7 8" id="KW-0472">Membrane</keyword>
<feature type="transmembrane region" description="Helical" evidence="8">
    <location>
        <begin position="71"/>
        <end position="93"/>
    </location>
</feature>
<evidence type="ECO:0000259" key="9">
    <source>
        <dbReference type="Pfam" id="PF01794"/>
    </source>
</evidence>
<dbReference type="GO" id="GO:0016679">
    <property type="term" value="F:oxidoreductase activity, acting on diphenols and related substances as donors"/>
    <property type="evidence" value="ECO:0007669"/>
    <property type="project" value="TreeGrafter"/>
</dbReference>
<dbReference type="Proteomes" id="UP000644693">
    <property type="component" value="Unassembled WGS sequence"/>
</dbReference>
<evidence type="ECO:0000256" key="3">
    <source>
        <dbReference type="ARBA" id="ARBA00022617"/>
    </source>
</evidence>
<keyword evidence="4 8" id="KW-0812">Transmembrane</keyword>
<comment type="similarity">
    <text evidence="8">Belongs to the MsrQ family.</text>
</comment>
<reference evidence="10" key="1">
    <citation type="journal article" date="2014" name="Int. J. Syst. Evol. Microbiol.">
        <title>Complete genome sequence of Corynebacterium casei LMG S-19264T (=DSM 44701T), isolated from a smear-ripened cheese.</title>
        <authorList>
            <consortium name="US DOE Joint Genome Institute (JGI-PGF)"/>
            <person name="Walter F."/>
            <person name="Albersmeier A."/>
            <person name="Kalinowski J."/>
            <person name="Ruckert C."/>
        </authorList>
    </citation>
    <scope>NUCLEOTIDE SEQUENCE</scope>
    <source>
        <strain evidence="10">KCTC 23430</strain>
    </source>
</reference>